<evidence type="ECO:0000313" key="3">
    <source>
        <dbReference type="Proteomes" id="UP001529510"/>
    </source>
</evidence>
<reference evidence="2 3" key="1">
    <citation type="submission" date="2024-05" db="EMBL/GenBank/DDBJ databases">
        <title>Genome sequencing and assembly of Indian major carp, Cirrhinus mrigala (Hamilton, 1822).</title>
        <authorList>
            <person name="Mohindra V."/>
            <person name="Chowdhury L.M."/>
            <person name="Lal K."/>
            <person name="Jena J.K."/>
        </authorList>
    </citation>
    <scope>NUCLEOTIDE SEQUENCE [LARGE SCALE GENOMIC DNA]</scope>
    <source>
        <strain evidence="2">CM1030</strain>
        <tissue evidence="2">Blood</tissue>
    </source>
</reference>
<protein>
    <submittedName>
        <fullName evidence="2">Uncharacterized protein</fullName>
    </submittedName>
</protein>
<accession>A0ABD0R9S1</accession>
<dbReference type="EMBL" id="JAMKFB020000004">
    <property type="protein sequence ID" value="KAL0195270.1"/>
    <property type="molecule type" value="Genomic_DNA"/>
</dbReference>
<name>A0ABD0R9S1_CIRMR</name>
<feature type="non-terminal residue" evidence="2">
    <location>
        <position position="1"/>
    </location>
</feature>
<feature type="region of interest" description="Disordered" evidence="1">
    <location>
        <begin position="28"/>
        <end position="55"/>
    </location>
</feature>
<comment type="caution">
    <text evidence="2">The sequence shown here is derived from an EMBL/GenBank/DDBJ whole genome shotgun (WGS) entry which is preliminary data.</text>
</comment>
<organism evidence="2 3">
    <name type="scientific">Cirrhinus mrigala</name>
    <name type="common">Mrigala</name>
    <dbReference type="NCBI Taxonomy" id="683832"/>
    <lineage>
        <taxon>Eukaryota</taxon>
        <taxon>Metazoa</taxon>
        <taxon>Chordata</taxon>
        <taxon>Craniata</taxon>
        <taxon>Vertebrata</taxon>
        <taxon>Euteleostomi</taxon>
        <taxon>Actinopterygii</taxon>
        <taxon>Neopterygii</taxon>
        <taxon>Teleostei</taxon>
        <taxon>Ostariophysi</taxon>
        <taxon>Cypriniformes</taxon>
        <taxon>Cyprinidae</taxon>
        <taxon>Labeoninae</taxon>
        <taxon>Labeonini</taxon>
        <taxon>Cirrhinus</taxon>
    </lineage>
</organism>
<evidence type="ECO:0000256" key="1">
    <source>
        <dbReference type="SAM" id="MobiDB-lite"/>
    </source>
</evidence>
<evidence type="ECO:0000313" key="2">
    <source>
        <dbReference type="EMBL" id="KAL0195270.1"/>
    </source>
</evidence>
<dbReference type="Proteomes" id="UP001529510">
    <property type="component" value="Unassembled WGS sequence"/>
</dbReference>
<feature type="non-terminal residue" evidence="2">
    <location>
        <position position="55"/>
    </location>
</feature>
<proteinExistence type="predicted"/>
<sequence length="55" mass="5648">TITEDEHRTPPPTDPLKDLVNAFKAALQPLSPPPSASGSPMAMPASFAGEAAECS</sequence>
<dbReference type="AlphaFoldDB" id="A0ABD0R9S1"/>
<feature type="compositionally biased region" description="Low complexity" evidence="1">
    <location>
        <begin position="36"/>
        <end position="48"/>
    </location>
</feature>
<gene>
    <name evidence="2" type="ORF">M9458_008842</name>
</gene>
<keyword evidence="3" id="KW-1185">Reference proteome</keyword>